<dbReference type="InterPro" id="IPR036953">
    <property type="entry name" value="GreA/GreB_C_sf"/>
</dbReference>
<dbReference type="Proteomes" id="UP000033187">
    <property type="component" value="Chromosome 1"/>
</dbReference>
<dbReference type="PANTHER" id="PTHR30437:SF5">
    <property type="entry name" value="REGULATOR OF NUCLEOSIDE DIPHOSPHATE KINASE"/>
    <property type="match status" value="1"/>
</dbReference>
<sequence length="150" mass="16069">MTDTIQFPKKPGIIVSDADQRRLTTLATTALDRAPEVAEELLNEMERAEVVPAQSVPPTTVQMGSTVLYKADDGRERRVSLVFPGQADIAEGKISILTPIGTALIGLSEGQSISWMTRDGHRRSMTVVKVEGTIDTLPPTDDTDPGPAAA</sequence>
<dbReference type="SUPFAM" id="SSF54534">
    <property type="entry name" value="FKBP-like"/>
    <property type="match status" value="1"/>
</dbReference>
<evidence type="ECO:0000313" key="3">
    <source>
        <dbReference type="EMBL" id="CPR16933.1"/>
    </source>
</evidence>
<proteinExistence type="predicted"/>
<evidence type="ECO:0000313" key="4">
    <source>
        <dbReference type="Proteomes" id="UP000033187"/>
    </source>
</evidence>
<dbReference type="AlphaFoldDB" id="A0A0D6JCJ3"/>
<dbReference type="GO" id="GO:0003677">
    <property type="term" value="F:DNA binding"/>
    <property type="evidence" value="ECO:0007669"/>
    <property type="project" value="InterPro"/>
</dbReference>
<dbReference type="NCBIfam" id="NF004396">
    <property type="entry name" value="PRK05753.1"/>
    <property type="match status" value="1"/>
</dbReference>
<evidence type="ECO:0000259" key="2">
    <source>
        <dbReference type="Pfam" id="PF14760"/>
    </source>
</evidence>
<keyword evidence="3" id="KW-0648">Protein biosynthesis</keyword>
<dbReference type="Gene3D" id="3.10.50.30">
    <property type="entry name" value="Transcription elongation factor, GreA/GreB, C-terminal domain"/>
    <property type="match status" value="1"/>
</dbReference>
<dbReference type="Pfam" id="PF14760">
    <property type="entry name" value="Rnk_N"/>
    <property type="match status" value="1"/>
</dbReference>
<name>A0A0D6JCJ3_9HYPH</name>
<reference evidence="4" key="1">
    <citation type="submission" date="2015-02" db="EMBL/GenBank/DDBJ databases">
        <authorList>
            <person name="Chooi Y.-H."/>
        </authorList>
    </citation>
    <scope>NUCLEOTIDE SEQUENCE [LARGE SCALE GENOMIC DNA]</scope>
    <source>
        <strain evidence="4">strain Y</strain>
    </source>
</reference>
<dbReference type="OrthoDB" id="192847at2"/>
<dbReference type="GO" id="GO:0070063">
    <property type="term" value="F:RNA polymerase binding"/>
    <property type="evidence" value="ECO:0007669"/>
    <property type="project" value="InterPro"/>
</dbReference>
<dbReference type="KEGG" id="fiy:BN1229_v1_1030"/>
<gene>
    <name evidence="3" type="ORF">YBN1229_v1_1030</name>
</gene>
<protein>
    <submittedName>
        <fullName evidence="3">GreA/GreB family elongation factor</fullName>
    </submittedName>
</protein>
<dbReference type="KEGG" id="fil:BN1229_v1_1027"/>
<dbReference type="InterPro" id="IPR023459">
    <property type="entry name" value="Tscrpt_elong_fac_GreA/B_fam"/>
</dbReference>
<dbReference type="Pfam" id="PF01272">
    <property type="entry name" value="GreA_GreB"/>
    <property type="match status" value="1"/>
</dbReference>
<organism evidence="3 4">
    <name type="scientific">Candidatus Filomicrobium marinum</name>
    <dbReference type="NCBI Taxonomy" id="1608628"/>
    <lineage>
        <taxon>Bacteria</taxon>
        <taxon>Pseudomonadati</taxon>
        <taxon>Pseudomonadota</taxon>
        <taxon>Alphaproteobacteria</taxon>
        <taxon>Hyphomicrobiales</taxon>
        <taxon>Hyphomicrobiaceae</taxon>
        <taxon>Filomicrobium</taxon>
    </lineage>
</organism>
<dbReference type="GO" id="GO:0003746">
    <property type="term" value="F:translation elongation factor activity"/>
    <property type="evidence" value="ECO:0007669"/>
    <property type="project" value="UniProtKB-KW"/>
</dbReference>
<dbReference type="PANTHER" id="PTHR30437">
    <property type="entry name" value="TRANSCRIPTION ELONGATION FACTOR GREA"/>
    <property type="match status" value="1"/>
</dbReference>
<accession>A0A0D6JCJ3</accession>
<evidence type="ECO:0000259" key="1">
    <source>
        <dbReference type="Pfam" id="PF01272"/>
    </source>
</evidence>
<feature type="domain" description="Transcription elongation factor GreA/GreB C-terminal" evidence="1">
    <location>
        <begin position="59"/>
        <end position="131"/>
    </location>
</feature>
<dbReference type="InterPro" id="IPR029462">
    <property type="entry name" value="Rnk_N"/>
</dbReference>
<dbReference type="EMBL" id="LN829119">
    <property type="protein sequence ID" value="CPR16933.1"/>
    <property type="molecule type" value="Genomic_DNA"/>
</dbReference>
<dbReference type="GO" id="GO:0032784">
    <property type="term" value="P:regulation of DNA-templated transcription elongation"/>
    <property type="evidence" value="ECO:0007669"/>
    <property type="project" value="InterPro"/>
</dbReference>
<keyword evidence="4" id="KW-1185">Reference proteome</keyword>
<dbReference type="InterPro" id="IPR001437">
    <property type="entry name" value="Tscrpt_elong_fac_GreA/B_C"/>
</dbReference>
<feature type="domain" description="Regulator of nucleoside diphosphate kinase N-terminal" evidence="2">
    <location>
        <begin position="11"/>
        <end position="51"/>
    </location>
</feature>
<keyword evidence="3" id="KW-0251">Elongation factor</keyword>
<dbReference type="RefSeq" id="WP_046477082.1">
    <property type="nucleotide sequence ID" value="NZ_LN829118.1"/>
</dbReference>
<dbReference type="Gene3D" id="1.10.286.20">
    <property type="match status" value="1"/>
</dbReference>
<dbReference type="GO" id="GO:0006354">
    <property type="term" value="P:DNA-templated transcription elongation"/>
    <property type="evidence" value="ECO:0007669"/>
    <property type="project" value="TreeGrafter"/>
</dbReference>